<evidence type="ECO:0000256" key="9">
    <source>
        <dbReference type="ARBA" id="ARBA00049563"/>
    </source>
</evidence>
<evidence type="ECO:0000256" key="5">
    <source>
        <dbReference type="ARBA" id="ARBA00022694"/>
    </source>
</evidence>
<dbReference type="PANTHER" id="PTHR11088:SF60">
    <property type="entry name" value="TRNA DIMETHYLALLYLTRANSFERASE"/>
    <property type="match status" value="1"/>
</dbReference>
<gene>
    <name evidence="10" type="primary">miaA</name>
    <name evidence="14" type="ORF">C4H11_05390</name>
</gene>
<evidence type="ECO:0000256" key="8">
    <source>
        <dbReference type="ARBA" id="ARBA00022842"/>
    </source>
</evidence>
<evidence type="ECO:0000313" key="14">
    <source>
        <dbReference type="EMBL" id="AVM52448.1"/>
    </source>
</evidence>
<evidence type="ECO:0000256" key="10">
    <source>
        <dbReference type="HAMAP-Rule" id="MF_00185"/>
    </source>
</evidence>
<dbReference type="Proteomes" id="UP000238304">
    <property type="component" value="Chromosome"/>
</dbReference>
<dbReference type="RefSeq" id="WP_106040766.1">
    <property type="nucleotide sequence ID" value="NZ_CALHZC010000063.1"/>
</dbReference>
<reference evidence="14 15" key="1">
    <citation type="submission" date="2018-02" db="EMBL/GenBank/DDBJ databases">
        <authorList>
            <person name="Holder M.E."/>
            <person name="Ajami N.J."/>
            <person name="Petrosino J.F."/>
        </authorList>
    </citation>
    <scope>NUCLEOTIDE SEQUENCE [LARGE SCALE GENOMIC DNA]</scope>
    <source>
        <strain evidence="14 15">ATCC 33285</strain>
    </source>
</reference>
<dbReference type="Gene3D" id="3.40.50.300">
    <property type="entry name" value="P-loop containing nucleotide triphosphate hydrolases"/>
    <property type="match status" value="1"/>
</dbReference>
<comment type="caution">
    <text evidence="10">Lacks conserved residue(s) required for the propagation of feature annotation.</text>
</comment>
<evidence type="ECO:0000256" key="4">
    <source>
        <dbReference type="ARBA" id="ARBA00022679"/>
    </source>
</evidence>
<dbReference type="EC" id="2.5.1.75" evidence="10"/>
<dbReference type="InterPro" id="IPR039657">
    <property type="entry name" value="Dimethylallyltransferase"/>
</dbReference>
<dbReference type="PANTHER" id="PTHR11088">
    <property type="entry name" value="TRNA DIMETHYLALLYLTRANSFERASE"/>
    <property type="match status" value="1"/>
</dbReference>
<name>A0ABN5IIR5_9BACE</name>
<keyword evidence="8 10" id="KW-0460">Magnesium</keyword>
<evidence type="ECO:0000256" key="2">
    <source>
        <dbReference type="ARBA" id="ARBA00003213"/>
    </source>
</evidence>
<evidence type="ECO:0000256" key="11">
    <source>
        <dbReference type="RuleBase" id="RU003783"/>
    </source>
</evidence>
<keyword evidence="7 10" id="KW-0067">ATP-binding</keyword>
<keyword evidence="15" id="KW-1185">Reference proteome</keyword>
<keyword evidence="6 10" id="KW-0547">Nucleotide-binding</keyword>
<keyword evidence="4 10" id="KW-0808">Transferase</keyword>
<organism evidence="14 15">
    <name type="scientific">Bacteroides zoogleoformans</name>
    <dbReference type="NCBI Taxonomy" id="28119"/>
    <lineage>
        <taxon>Bacteria</taxon>
        <taxon>Pseudomonadati</taxon>
        <taxon>Bacteroidota</taxon>
        <taxon>Bacteroidia</taxon>
        <taxon>Bacteroidales</taxon>
        <taxon>Bacteroidaceae</taxon>
        <taxon>Bacteroides</taxon>
    </lineage>
</organism>
<keyword evidence="5 10" id="KW-0819">tRNA processing</keyword>
<comment type="cofactor">
    <cofactor evidence="1 10">
        <name>Mg(2+)</name>
        <dbReference type="ChEBI" id="CHEBI:18420"/>
    </cofactor>
</comment>
<dbReference type="EMBL" id="CP027231">
    <property type="protein sequence ID" value="AVM52448.1"/>
    <property type="molecule type" value="Genomic_DNA"/>
</dbReference>
<dbReference type="SUPFAM" id="SSF52540">
    <property type="entry name" value="P-loop containing nucleoside triphosphate hydrolases"/>
    <property type="match status" value="2"/>
</dbReference>
<dbReference type="Pfam" id="PF01715">
    <property type="entry name" value="IPPT"/>
    <property type="match status" value="1"/>
</dbReference>
<feature type="site" description="Interaction with substrate tRNA" evidence="10">
    <location>
        <position position="100"/>
    </location>
</feature>
<dbReference type="Gene3D" id="1.10.20.140">
    <property type="match status" value="1"/>
</dbReference>
<comment type="catalytic activity">
    <reaction evidence="9 10 11">
        <text>adenosine(37) in tRNA + dimethylallyl diphosphate = N(6)-dimethylallyladenosine(37) in tRNA + diphosphate</text>
        <dbReference type="Rhea" id="RHEA:26482"/>
        <dbReference type="Rhea" id="RHEA-COMP:10162"/>
        <dbReference type="Rhea" id="RHEA-COMP:10375"/>
        <dbReference type="ChEBI" id="CHEBI:33019"/>
        <dbReference type="ChEBI" id="CHEBI:57623"/>
        <dbReference type="ChEBI" id="CHEBI:74411"/>
        <dbReference type="ChEBI" id="CHEBI:74415"/>
        <dbReference type="EC" id="2.5.1.75"/>
    </reaction>
</comment>
<dbReference type="InterPro" id="IPR018022">
    <property type="entry name" value="IPT"/>
</dbReference>
<dbReference type="HAMAP" id="MF_00185">
    <property type="entry name" value="IPP_trans"/>
    <property type="match status" value="1"/>
</dbReference>
<evidence type="ECO:0000256" key="6">
    <source>
        <dbReference type="ARBA" id="ARBA00022741"/>
    </source>
</evidence>
<evidence type="ECO:0000256" key="12">
    <source>
        <dbReference type="RuleBase" id="RU003784"/>
    </source>
</evidence>
<proteinExistence type="inferred from homology"/>
<comment type="subunit">
    <text evidence="10">Monomer.</text>
</comment>
<dbReference type="NCBIfam" id="TIGR00174">
    <property type="entry name" value="miaA"/>
    <property type="match status" value="1"/>
</dbReference>
<feature type="site" description="Interaction with substrate tRNA" evidence="10">
    <location>
        <position position="122"/>
    </location>
</feature>
<feature type="region of interest" description="Interaction with substrate tRNA" evidence="10">
    <location>
        <begin position="34"/>
        <end position="37"/>
    </location>
</feature>
<evidence type="ECO:0000256" key="1">
    <source>
        <dbReference type="ARBA" id="ARBA00001946"/>
    </source>
</evidence>
<comment type="similarity">
    <text evidence="3 10 13">Belongs to the IPP transferase family.</text>
</comment>
<evidence type="ECO:0000313" key="15">
    <source>
        <dbReference type="Proteomes" id="UP000238304"/>
    </source>
</evidence>
<feature type="binding site" evidence="10">
    <location>
        <begin position="9"/>
        <end position="16"/>
    </location>
    <ligand>
        <name>ATP</name>
        <dbReference type="ChEBI" id="CHEBI:30616"/>
    </ligand>
</feature>
<feature type="binding site" evidence="10">
    <location>
        <begin position="11"/>
        <end position="16"/>
    </location>
    <ligand>
        <name>substrate</name>
    </ligand>
</feature>
<protein>
    <recommendedName>
        <fullName evidence="10">tRNA dimethylallyltransferase</fullName>
        <ecNumber evidence="10">2.5.1.75</ecNumber>
    </recommendedName>
    <alternativeName>
        <fullName evidence="10">Dimethylallyl diphosphate:tRNA dimethylallyltransferase</fullName>
        <shortName evidence="10">DMAPP:tRNA dimethylallyltransferase</shortName>
        <shortName evidence="10">DMATase</shortName>
    </alternativeName>
    <alternativeName>
        <fullName evidence="10">Isopentenyl-diphosphate:tRNA isopentenyltransferase</fullName>
        <shortName evidence="10">IPP transferase</shortName>
        <shortName evidence="10">IPPT</shortName>
        <shortName evidence="10">IPTase</shortName>
    </alternativeName>
</protein>
<accession>A0ABN5IIR5</accession>
<evidence type="ECO:0000256" key="3">
    <source>
        <dbReference type="ARBA" id="ARBA00005842"/>
    </source>
</evidence>
<evidence type="ECO:0000256" key="13">
    <source>
        <dbReference type="RuleBase" id="RU003785"/>
    </source>
</evidence>
<dbReference type="InterPro" id="IPR027417">
    <property type="entry name" value="P-loop_NTPase"/>
</dbReference>
<evidence type="ECO:0000256" key="7">
    <source>
        <dbReference type="ARBA" id="ARBA00022840"/>
    </source>
</evidence>
<sequence length="305" mass="35513">MHTLIVLIGPTGVGKTELSLRLAEQLNTCIISADSRQLYADLKIGTAAPTPEQLQRVEHHFIGTLKLTDYYSAAQYETETLKILETLFTKHDTVVLTGGSMMYVDAICKGIDDIPTVDAETRRLLLHKYETEGLERLCAELKLLDPEYYKIVDLKNPKRIVHALEICYMTGKTYTSFRTQKTKERPFDIVKIGLTRNREELYDRINHRVDQMIADGLVEEARKVYPYRALNALNTVGYKEIFKYIDDEWTLPFAIEKIKQNSRIYSRKQMTWFKRDEEIRWFHPAQEAEIIEYLKSSIKTSDVLY</sequence>
<comment type="function">
    <text evidence="2 10 12">Catalyzes the transfer of a dimethylallyl group onto the adenine at position 37 in tRNAs that read codons beginning with uridine, leading to the formation of N6-(dimethylallyl)adenosine (i(6)A).</text>
</comment>